<gene>
    <name evidence="8" type="ORF">SMAR0320_LOCUS4729</name>
</gene>
<keyword evidence="5" id="KW-0663">Pyridoxal phosphate</keyword>
<organism evidence="8">
    <name type="scientific">Skeletonema marinoi</name>
    <dbReference type="NCBI Taxonomy" id="267567"/>
    <lineage>
        <taxon>Eukaryota</taxon>
        <taxon>Sar</taxon>
        <taxon>Stramenopiles</taxon>
        <taxon>Ochrophyta</taxon>
        <taxon>Bacillariophyta</taxon>
        <taxon>Coscinodiscophyceae</taxon>
        <taxon>Thalassiosirophycidae</taxon>
        <taxon>Thalassiosirales</taxon>
        <taxon>Skeletonemataceae</taxon>
        <taxon>Skeletonema</taxon>
        <taxon>Skeletonema marinoi-dohrnii complex</taxon>
    </lineage>
</organism>
<dbReference type="Gene3D" id="3.40.640.10">
    <property type="entry name" value="Type I PLP-dependent aspartate aminotransferase-like (Major domain)"/>
    <property type="match status" value="1"/>
</dbReference>
<evidence type="ECO:0000256" key="2">
    <source>
        <dbReference type="ARBA" id="ARBA00007441"/>
    </source>
</evidence>
<feature type="chain" id="PRO_5031159012" description="Aminotransferase class I/classII large domain-containing protein" evidence="6">
    <location>
        <begin position="20"/>
        <end position="450"/>
    </location>
</feature>
<accession>A0A7S2KU00</accession>
<proteinExistence type="inferred from homology"/>
<sequence length="450" mass="49515">MVRLFICAWLLATTKNTLSTAYTARSKMADNNIKPSNRATQVESFKVMDVLRRANQLEAEGRTIYHCEVGQPESGAPKTVAQAAVTALTGDANQSRLGYTDAFGLVELREKIAEHYKEKYSLPADKEVGADRIVVTTGSSGGFLLAFTACFDAGDVIAVASSGYPCYRNIGGALGLELANVPINEEFKLTANELRKEVDERKASGKKRIRGVILSSPSNPTGAMLSVTELKDMCELCEKEGIRFLSDEIYHGISYDKEAATALSFSSTAIVINSFSKYYSMSGWRLGWMVLPPDLVDPINTLQQNMFINAPTISQTAAIQCWEPETIAELETHVAKYRKSREFILKQLDSISEIKSIAPADGGFYVYIDLGEELVCRGKGLGSTEMCRMLLEEKGVAFTPGTDFEDPAGNLGDRRFRISYAGGTTVVADAMDHFKDYWPSWVKRVKDAKN</sequence>
<feature type="domain" description="Aminotransferase class I/classII large" evidence="7">
    <location>
        <begin position="70"/>
        <end position="425"/>
    </location>
</feature>
<evidence type="ECO:0000313" key="8">
    <source>
        <dbReference type="EMBL" id="CAD9584820.1"/>
    </source>
</evidence>
<feature type="signal peptide" evidence="6">
    <location>
        <begin position="1"/>
        <end position="19"/>
    </location>
</feature>
<evidence type="ECO:0000256" key="5">
    <source>
        <dbReference type="ARBA" id="ARBA00022898"/>
    </source>
</evidence>
<evidence type="ECO:0000256" key="6">
    <source>
        <dbReference type="SAM" id="SignalP"/>
    </source>
</evidence>
<dbReference type="InterPro" id="IPR015424">
    <property type="entry name" value="PyrdxlP-dep_Trfase"/>
</dbReference>
<evidence type="ECO:0000256" key="3">
    <source>
        <dbReference type="ARBA" id="ARBA00022576"/>
    </source>
</evidence>
<protein>
    <recommendedName>
        <fullName evidence="7">Aminotransferase class I/classII large domain-containing protein</fullName>
    </recommendedName>
</protein>
<dbReference type="PANTHER" id="PTHR46383">
    <property type="entry name" value="ASPARTATE AMINOTRANSFERASE"/>
    <property type="match status" value="1"/>
</dbReference>
<keyword evidence="6" id="KW-0732">Signal</keyword>
<dbReference type="GO" id="GO:0030170">
    <property type="term" value="F:pyridoxal phosphate binding"/>
    <property type="evidence" value="ECO:0007669"/>
    <property type="project" value="InterPro"/>
</dbReference>
<evidence type="ECO:0000256" key="4">
    <source>
        <dbReference type="ARBA" id="ARBA00022679"/>
    </source>
</evidence>
<comment type="similarity">
    <text evidence="2">Belongs to the class-I pyridoxal-phosphate-dependent aminotransferase family.</text>
</comment>
<keyword evidence="3" id="KW-0032">Aminotransferase</keyword>
<dbReference type="GO" id="GO:0008483">
    <property type="term" value="F:transaminase activity"/>
    <property type="evidence" value="ECO:0007669"/>
    <property type="project" value="UniProtKB-KW"/>
</dbReference>
<reference evidence="8" key="1">
    <citation type="submission" date="2021-01" db="EMBL/GenBank/DDBJ databases">
        <authorList>
            <person name="Corre E."/>
            <person name="Pelletier E."/>
            <person name="Niang G."/>
            <person name="Scheremetjew M."/>
            <person name="Finn R."/>
            <person name="Kale V."/>
            <person name="Holt S."/>
            <person name="Cochrane G."/>
            <person name="Meng A."/>
            <person name="Brown T."/>
            <person name="Cohen L."/>
        </authorList>
    </citation>
    <scope>NUCLEOTIDE SEQUENCE</scope>
    <source>
        <strain evidence="8">SM1012Den-03</strain>
    </source>
</reference>
<dbReference type="CDD" id="cd00609">
    <property type="entry name" value="AAT_like"/>
    <property type="match status" value="1"/>
</dbReference>
<name>A0A7S2KU00_9STRA</name>
<dbReference type="GO" id="GO:0006520">
    <property type="term" value="P:amino acid metabolic process"/>
    <property type="evidence" value="ECO:0007669"/>
    <property type="project" value="InterPro"/>
</dbReference>
<evidence type="ECO:0000256" key="1">
    <source>
        <dbReference type="ARBA" id="ARBA00001933"/>
    </source>
</evidence>
<dbReference type="InterPro" id="IPR015421">
    <property type="entry name" value="PyrdxlP-dep_Trfase_major"/>
</dbReference>
<keyword evidence="4" id="KW-0808">Transferase</keyword>
<dbReference type="SUPFAM" id="SSF53383">
    <property type="entry name" value="PLP-dependent transferases"/>
    <property type="match status" value="1"/>
</dbReference>
<dbReference type="PROSITE" id="PS00105">
    <property type="entry name" value="AA_TRANSFER_CLASS_1"/>
    <property type="match status" value="1"/>
</dbReference>
<dbReference type="AlphaFoldDB" id="A0A7S2KU00"/>
<dbReference type="InterPro" id="IPR004838">
    <property type="entry name" value="NHTrfase_class1_PyrdxlP-BS"/>
</dbReference>
<dbReference type="InterPro" id="IPR004839">
    <property type="entry name" value="Aminotransferase_I/II_large"/>
</dbReference>
<dbReference type="Pfam" id="PF00155">
    <property type="entry name" value="Aminotran_1_2"/>
    <property type="match status" value="1"/>
</dbReference>
<evidence type="ECO:0000259" key="7">
    <source>
        <dbReference type="Pfam" id="PF00155"/>
    </source>
</evidence>
<dbReference type="EMBL" id="HBGZ01006728">
    <property type="protein sequence ID" value="CAD9584820.1"/>
    <property type="molecule type" value="Transcribed_RNA"/>
</dbReference>
<comment type="cofactor">
    <cofactor evidence="1">
        <name>pyridoxal 5'-phosphate</name>
        <dbReference type="ChEBI" id="CHEBI:597326"/>
    </cofactor>
</comment>
<dbReference type="InterPro" id="IPR050596">
    <property type="entry name" value="AspAT/PAT-like"/>
</dbReference>
<dbReference type="PANTHER" id="PTHR46383:SF2">
    <property type="entry name" value="AMINOTRANSFERASE"/>
    <property type="match status" value="1"/>
</dbReference>